<keyword evidence="3" id="KW-0285">Flavoprotein</keyword>
<dbReference type="Gene3D" id="3.30.9.10">
    <property type="entry name" value="D-Amino Acid Oxidase, subunit A, domain 2"/>
    <property type="match status" value="1"/>
</dbReference>
<evidence type="ECO:0000256" key="8">
    <source>
        <dbReference type="ARBA" id="ARBA00049547"/>
    </source>
</evidence>
<accession>A0A2I0SLQ3</accession>
<keyword evidence="13" id="KW-1185">Reference proteome</keyword>
<dbReference type="EC" id="1.4.3.3" evidence="6"/>
<feature type="binding site" evidence="9">
    <location>
        <position position="270"/>
    </location>
    <ligand>
        <name>D-dopa</name>
        <dbReference type="ChEBI" id="CHEBI:149689"/>
    </ligand>
</feature>
<protein>
    <recommendedName>
        <fullName evidence="7">D-amino-acid oxidase</fullName>
        <ecNumber evidence="6">1.4.3.3</ecNumber>
    </recommendedName>
</protein>
<comment type="cofactor">
    <cofactor evidence="1 9">
        <name>FAD</name>
        <dbReference type="ChEBI" id="CHEBI:57692"/>
    </cofactor>
</comment>
<keyword evidence="10" id="KW-0472">Membrane</keyword>
<sequence length="320" mass="34172">MEKPGSVDVIVVGGGVVGLTTAVVLAETGRRVRVWAREPAERTTSAVAGALWWPYRIAPEASAREWALVSLGVYEELAARPEASGVRLVEGVMGETRLDGLGSWAARVPGLRAATAEEYPGTALRARLPLIDMPVHLRHLRERFLRAGGRVEERTVTDLAEPDAPVVVNCAGLGARDLVPDPAVRPVRGQLVIVENPGIREWLVSTDPAAGTTTYVFPHPDRVVLGGTTDDDDWSRVPDPETAARIVERCAALRPEVAGARVLGHRVGLRPVRETVRLEREVRPDGRLLVHNYGHGGAGVTVAWGCAREAAGLVGPAASA</sequence>
<evidence type="ECO:0000256" key="1">
    <source>
        <dbReference type="ARBA" id="ARBA00001974"/>
    </source>
</evidence>
<evidence type="ECO:0000256" key="6">
    <source>
        <dbReference type="ARBA" id="ARBA00039101"/>
    </source>
</evidence>
<feature type="binding site" evidence="9">
    <location>
        <begin position="44"/>
        <end position="45"/>
    </location>
    <ligand>
        <name>FAD</name>
        <dbReference type="ChEBI" id="CHEBI:57692"/>
    </ligand>
</feature>
<dbReference type="Gene3D" id="3.40.50.720">
    <property type="entry name" value="NAD(P)-binding Rossmann-like Domain"/>
    <property type="match status" value="1"/>
</dbReference>
<proteinExistence type="inferred from homology"/>
<dbReference type="RefSeq" id="WP_103551292.1">
    <property type="nucleotide sequence ID" value="NZ_JBHJSK010000001.1"/>
</dbReference>
<feature type="binding site" evidence="9">
    <location>
        <begin position="296"/>
        <end position="301"/>
    </location>
    <ligand>
        <name>FAD</name>
        <dbReference type="ChEBI" id="CHEBI:57692"/>
    </ligand>
</feature>
<feature type="binding site" evidence="9">
    <location>
        <position position="297"/>
    </location>
    <ligand>
        <name>D-dopa</name>
        <dbReference type="ChEBI" id="CHEBI:149689"/>
    </ligand>
</feature>
<dbReference type="Proteomes" id="UP000236178">
    <property type="component" value="Unassembled WGS sequence"/>
</dbReference>
<dbReference type="Pfam" id="PF01266">
    <property type="entry name" value="DAO"/>
    <property type="match status" value="1"/>
</dbReference>
<dbReference type="GO" id="GO:0071949">
    <property type="term" value="F:FAD binding"/>
    <property type="evidence" value="ECO:0007669"/>
    <property type="project" value="InterPro"/>
</dbReference>
<dbReference type="InterPro" id="IPR006181">
    <property type="entry name" value="D-amino_acid_oxidase_CS"/>
</dbReference>
<evidence type="ECO:0000256" key="9">
    <source>
        <dbReference type="PIRSR" id="PIRSR000189-1"/>
    </source>
</evidence>
<dbReference type="InterPro" id="IPR006076">
    <property type="entry name" value="FAD-dep_OxRdtase"/>
</dbReference>
<evidence type="ECO:0000256" key="7">
    <source>
        <dbReference type="ARBA" id="ARBA00039751"/>
    </source>
</evidence>
<dbReference type="PROSITE" id="PS00677">
    <property type="entry name" value="DAO"/>
    <property type="match status" value="1"/>
</dbReference>
<feature type="domain" description="FAD dependent oxidoreductase" evidence="11">
    <location>
        <begin position="8"/>
        <end position="311"/>
    </location>
</feature>
<evidence type="ECO:0000256" key="4">
    <source>
        <dbReference type="ARBA" id="ARBA00022827"/>
    </source>
</evidence>
<dbReference type="GO" id="GO:0019478">
    <property type="term" value="P:D-amino acid catabolic process"/>
    <property type="evidence" value="ECO:0007669"/>
    <property type="project" value="TreeGrafter"/>
</dbReference>
<dbReference type="PIRSF" id="PIRSF000189">
    <property type="entry name" value="D-aa_oxidase"/>
    <property type="match status" value="1"/>
</dbReference>
<dbReference type="GO" id="GO:0003884">
    <property type="term" value="F:D-amino-acid oxidase activity"/>
    <property type="evidence" value="ECO:0007669"/>
    <property type="project" value="UniProtKB-EC"/>
</dbReference>
<dbReference type="PANTHER" id="PTHR11530:SF11">
    <property type="entry name" value="D-ASPARTATE OXIDASE"/>
    <property type="match status" value="1"/>
</dbReference>
<comment type="catalytic activity">
    <reaction evidence="8">
        <text>a D-alpha-amino acid + O2 + H2O = a 2-oxocarboxylate + H2O2 + NH4(+)</text>
        <dbReference type="Rhea" id="RHEA:21816"/>
        <dbReference type="ChEBI" id="CHEBI:15377"/>
        <dbReference type="ChEBI" id="CHEBI:15379"/>
        <dbReference type="ChEBI" id="CHEBI:16240"/>
        <dbReference type="ChEBI" id="CHEBI:28938"/>
        <dbReference type="ChEBI" id="CHEBI:35179"/>
        <dbReference type="ChEBI" id="CHEBI:59871"/>
        <dbReference type="EC" id="1.4.3.3"/>
    </reaction>
    <physiologicalReaction direction="left-to-right" evidence="8">
        <dbReference type="Rhea" id="RHEA:21817"/>
    </physiologicalReaction>
</comment>
<name>A0A2I0SLQ3_9ACTN</name>
<dbReference type="AlphaFoldDB" id="A0A2I0SLQ3"/>
<organism evidence="12 13">
    <name type="scientific">Streptomyces populi</name>
    <dbReference type="NCBI Taxonomy" id="2058924"/>
    <lineage>
        <taxon>Bacteria</taxon>
        <taxon>Bacillati</taxon>
        <taxon>Actinomycetota</taxon>
        <taxon>Actinomycetes</taxon>
        <taxon>Kitasatosporales</taxon>
        <taxon>Streptomycetaceae</taxon>
        <taxon>Streptomyces</taxon>
    </lineage>
</organism>
<dbReference type="SUPFAM" id="SSF54373">
    <property type="entry name" value="FAD-linked reductases, C-terminal domain"/>
    <property type="match status" value="1"/>
</dbReference>
<dbReference type="PANTHER" id="PTHR11530">
    <property type="entry name" value="D-AMINO ACID OXIDASE"/>
    <property type="match status" value="1"/>
</dbReference>
<evidence type="ECO:0000256" key="2">
    <source>
        <dbReference type="ARBA" id="ARBA00006730"/>
    </source>
</evidence>
<evidence type="ECO:0000256" key="3">
    <source>
        <dbReference type="ARBA" id="ARBA00022630"/>
    </source>
</evidence>
<evidence type="ECO:0000256" key="10">
    <source>
        <dbReference type="SAM" id="Phobius"/>
    </source>
</evidence>
<feature type="binding site" evidence="9">
    <location>
        <position position="215"/>
    </location>
    <ligand>
        <name>D-dopa</name>
        <dbReference type="ChEBI" id="CHEBI:149689"/>
    </ligand>
</feature>
<evidence type="ECO:0000313" key="13">
    <source>
        <dbReference type="Proteomes" id="UP000236178"/>
    </source>
</evidence>
<gene>
    <name evidence="12" type="ORF">CW362_22300</name>
</gene>
<evidence type="ECO:0000259" key="11">
    <source>
        <dbReference type="Pfam" id="PF01266"/>
    </source>
</evidence>
<dbReference type="EMBL" id="PJOS01000043">
    <property type="protein sequence ID" value="PKT70876.1"/>
    <property type="molecule type" value="Genomic_DNA"/>
</dbReference>
<keyword evidence="4 9" id="KW-0274">FAD</keyword>
<dbReference type="SUPFAM" id="SSF51971">
    <property type="entry name" value="Nucleotide-binding domain"/>
    <property type="match status" value="1"/>
</dbReference>
<keyword evidence="10" id="KW-1133">Transmembrane helix</keyword>
<keyword evidence="5" id="KW-0560">Oxidoreductase</keyword>
<evidence type="ECO:0000256" key="5">
    <source>
        <dbReference type="ARBA" id="ARBA00023002"/>
    </source>
</evidence>
<comment type="similarity">
    <text evidence="2">Belongs to the DAMOX/DASOX family.</text>
</comment>
<comment type="caution">
    <text evidence="12">The sequence shown here is derived from an EMBL/GenBank/DDBJ whole genome shotgun (WGS) entry which is preliminary data.</text>
</comment>
<reference evidence="12 13" key="1">
    <citation type="submission" date="2017-12" db="EMBL/GenBank/DDBJ databases">
        <title>Streptomyces populusis sp. nov., a novel endophytic actinobacterium isolated from stems of Populus adenopoda Maxim.</title>
        <authorList>
            <person name="Wang Z."/>
        </authorList>
    </citation>
    <scope>NUCLEOTIDE SEQUENCE [LARGE SCALE GENOMIC DNA]</scope>
    <source>
        <strain evidence="12 13">A249</strain>
    </source>
</reference>
<dbReference type="OrthoDB" id="246701at2"/>
<dbReference type="InterPro" id="IPR023209">
    <property type="entry name" value="DAO"/>
</dbReference>
<dbReference type="GO" id="GO:0005737">
    <property type="term" value="C:cytoplasm"/>
    <property type="evidence" value="ECO:0007669"/>
    <property type="project" value="TreeGrafter"/>
</dbReference>
<keyword evidence="10" id="KW-0812">Transmembrane</keyword>
<evidence type="ECO:0000313" key="12">
    <source>
        <dbReference type="EMBL" id="PKT70876.1"/>
    </source>
</evidence>
<feature type="transmembrane region" description="Helical" evidence="10">
    <location>
        <begin position="6"/>
        <end position="26"/>
    </location>
</feature>